<evidence type="ECO:0000313" key="4">
    <source>
        <dbReference type="Proteomes" id="UP000815677"/>
    </source>
</evidence>
<evidence type="ECO:0000313" key="3">
    <source>
        <dbReference type="EMBL" id="GAT47486.1"/>
    </source>
</evidence>
<evidence type="ECO:0000256" key="2">
    <source>
        <dbReference type="SAM" id="Phobius"/>
    </source>
</evidence>
<protein>
    <recommendedName>
        <fullName evidence="5">MARVEL domain-containing protein</fullName>
    </recommendedName>
</protein>
<dbReference type="Proteomes" id="UP000815677">
    <property type="component" value="Unassembled WGS sequence"/>
</dbReference>
<sequence>MSIPKAASLVITLAGGLAHAFVALQLAATYATMRSIEAETEYDGAWRLDGLRILYALLELYLFAGALVSFVGLYGVVRGKPVHVRLYRDCATADLLFTALLGVAAGVSAWGSNSTTTLSCDSPELAPLLPLIGALLAPFLPAPLSPDEACERYLAHLGAGIAAALLVLSLVRVHFLLAVNAHYHALLKDEERARRHDDFSTHNANDGVQRIRLLPLPAGISAHDVVYAPVHVPAAAMHGAETWVRVPSTSSSSALTPPSSPPAPSYAPAYVNTQRESRQAEDEEPSLDAGLLDVSVVRTKREWI</sequence>
<organism evidence="3 4">
    <name type="scientific">Mycena chlorophos</name>
    <name type="common">Agaric fungus</name>
    <name type="synonym">Agaricus chlorophos</name>
    <dbReference type="NCBI Taxonomy" id="658473"/>
    <lineage>
        <taxon>Eukaryota</taxon>
        <taxon>Fungi</taxon>
        <taxon>Dikarya</taxon>
        <taxon>Basidiomycota</taxon>
        <taxon>Agaricomycotina</taxon>
        <taxon>Agaricomycetes</taxon>
        <taxon>Agaricomycetidae</taxon>
        <taxon>Agaricales</taxon>
        <taxon>Marasmiineae</taxon>
        <taxon>Mycenaceae</taxon>
        <taxon>Mycena</taxon>
    </lineage>
</organism>
<feature type="transmembrane region" description="Helical" evidence="2">
    <location>
        <begin position="95"/>
        <end position="113"/>
    </location>
</feature>
<evidence type="ECO:0008006" key="5">
    <source>
        <dbReference type="Google" id="ProtNLM"/>
    </source>
</evidence>
<accession>A0ABQ0LCB0</accession>
<proteinExistence type="predicted"/>
<dbReference type="EMBL" id="DF843574">
    <property type="protein sequence ID" value="GAT47486.1"/>
    <property type="molecule type" value="Genomic_DNA"/>
</dbReference>
<keyword evidence="2" id="KW-0812">Transmembrane</keyword>
<feature type="region of interest" description="Disordered" evidence="1">
    <location>
        <begin position="249"/>
        <end position="291"/>
    </location>
</feature>
<name>A0ABQ0LCB0_MYCCL</name>
<keyword evidence="4" id="KW-1185">Reference proteome</keyword>
<evidence type="ECO:0000256" key="1">
    <source>
        <dbReference type="SAM" id="MobiDB-lite"/>
    </source>
</evidence>
<keyword evidence="2" id="KW-0472">Membrane</keyword>
<feature type="transmembrane region" description="Helical" evidence="2">
    <location>
        <begin position="51"/>
        <end position="74"/>
    </location>
</feature>
<keyword evidence="2" id="KW-1133">Transmembrane helix</keyword>
<feature type="transmembrane region" description="Helical" evidence="2">
    <location>
        <begin position="125"/>
        <end position="142"/>
    </location>
</feature>
<reference evidence="3" key="1">
    <citation type="submission" date="2014-09" db="EMBL/GenBank/DDBJ databases">
        <title>Genome sequence of the luminous mushroom Mycena chlorophos for searching fungal bioluminescence genes.</title>
        <authorList>
            <person name="Tanaka Y."/>
            <person name="Kasuga D."/>
            <person name="Oba Y."/>
            <person name="Hase S."/>
            <person name="Sato K."/>
            <person name="Oba Y."/>
            <person name="Sakakibara Y."/>
        </authorList>
    </citation>
    <scope>NUCLEOTIDE SEQUENCE</scope>
</reference>
<gene>
    <name evidence="3" type="ORF">MCHLO_04946</name>
</gene>
<feature type="transmembrane region" description="Helical" evidence="2">
    <location>
        <begin position="154"/>
        <end position="177"/>
    </location>
</feature>